<dbReference type="InterPro" id="IPR029478">
    <property type="entry name" value="TM1586_NiRdase"/>
</dbReference>
<evidence type="ECO:0000256" key="5">
    <source>
        <dbReference type="ARBA" id="ARBA00023002"/>
    </source>
</evidence>
<dbReference type="PANTHER" id="PTHR43673">
    <property type="entry name" value="NAD(P)H NITROREDUCTASE YDGI-RELATED"/>
    <property type="match status" value="1"/>
</dbReference>
<dbReference type="Proteomes" id="UP001060164">
    <property type="component" value="Chromosome"/>
</dbReference>
<evidence type="ECO:0000259" key="6">
    <source>
        <dbReference type="Pfam" id="PF14512"/>
    </source>
</evidence>
<evidence type="ECO:0000313" key="8">
    <source>
        <dbReference type="Proteomes" id="UP001060164"/>
    </source>
</evidence>
<keyword evidence="8" id="KW-1185">Reference proteome</keyword>
<proteinExistence type="inferred from homology"/>
<evidence type="ECO:0000256" key="2">
    <source>
        <dbReference type="ARBA" id="ARBA00007118"/>
    </source>
</evidence>
<dbReference type="RefSeq" id="WP_028527320.1">
    <property type="nucleotide sequence ID" value="NZ_CABLBR010000001.1"/>
</dbReference>
<evidence type="ECO:0000256" key="3">
    <source>
        <dbReference type="ARBA" id="ARBA00022630"/>
    </source>
</evidence>
<dbReference type="SUPFAM" id="SSF55469">
    <property type="entry name" value="FMN-dependent nitroreductase-like"/>
    <property type="match status" value="2"/>
</dbReference>
<sequence>MNLYEAVYARKSVRSFAQDVVSVKVLDGIKKFYQEVEGLFTGIETDLVIVDKRKDNKCGIGLASVRAPYYLALYTTEQEKCMMNAGYIMQQMVLYLCSHGLGSCYVGMKVMKPSMRKRNDKTLVCLVAFGKSKGGYTRKISEAKRMDLKELCVYKEKPRLWMNQLLEAGRLAPSSMNSQPWRFVVYDNRIHVFSKRHKSNQLGKYTELNFGILFSNMMAVAEELWLDVDLIRLEGISQKTFPNSQYVLSVILRA</sequence>
<organism evidence="7 8">
    <name type="scientific">Ruminococcus gauvreauii</name>
    <dbReference type="NCBI Taxonomy" id="438033"/>
    <lineage>
        <taxon>Bacteria</taxon>
        <taxon>Bacillati</taxon>
        <taxon>Bacillota</taxon>
        <taxon>Clostridia</taxon>
        <taxon>Eubacteriales</taxon>
        <taxon>Oscillospiraceae</taxon>
        <taxon>Ruminococcus</taxon>
    </lineage>
</organism>
<keyword evidence="3" id="KW-0285">Flavoprotein</keyword>
<comment type="similarity">
    <text evidence="2">Belongs to the nitroreductase family.</text>
</comment>
<feature type="domain" description="Putative nitroreductase TM1586" evidence="6">
    <location>
        <begin position="2"/>
        <end position="217"/>
    </location>
</feature>
<dbReference type="Pfam" id="PF14512">
    <property type="entry name" value="TM1586_NiRdase"/>
    <property type="match status" value="1"/>
</dbReference>
<gene>
    <name evidence="7" type="ORF">NQ502_16380</name>
</gene>
<keyword evidence="5" id="KW-0560">Oxidoreductase</keyword>
<keyword evidence="4" id="KW-0288">FMN</keyword>
<evidence type="ECO:0000256" key="4">
    <source>
        <dbReference type="ARBA" id="ARBA00022643"/>
    </source>
</evidence>
<evidence type="ECO:0000313" key="7">
    <source>
        <dbReference type="EMBL" id="UWP58930.1"/>
    </source>
</evidence>
<name>A0ABY5VEF1_9FIRM</name>
<dbReference type="Gene3D" id="3.40.109.30">
    <property type="entry name" value="putative nitroreductase (tm1586), domain 2"/>
    <property type="match status" value="1"/>
</dbReference>
<reference evidence="7" key="1">
    <citation type="journal article" date="2022" name="Cell">
        <title>Design, construction, and in vivo augmentation of a complex gut microbiome.</title>
        <authorList>
            <person name="Cheng A.G."/>
            <person name="Ho P.Y."/>
            <person name="Aranda-Diaz A."/>
            <person name="Jain S."/>
            <person name="Yu F.B."/>
            <person name="Meng X."/>
            <person name="Wang M."/>
            <person name="Iakiviak M."/>
            <person name="Nagashima K."/>
            <person name="Zhao A."/>
            <person name="Murugkar P."/>
            <person name="Patil A."/>
            <person name="Atabakhsh K."/>
            <person name="Weakley A."/>
            <person name="Yan J."/>
            <person name="Brumbaugh A.R."/>
            <person name="Higginbottom S."/>
            <person name="Dimas A."/>
            <person name="Shiver A.L."/>
            <person name="Deutschbauer A."/>
            <person name="Neff N."/>
            <person name="Sonnenburg J.L."/>
            <person name="Huang K.C."/>
            <person name="Fischbach M.A."/>
        </authorList>
    </citation>
    <scope>NUCLEOTIDE SEQUENCE</scope>
    <source>
        <strain evidence="7">DSM 19829</strain>
    </source>
</reference>
<dbReference type="InterPro" id="IPR000415">
    <property type="entry name" value="Nitroreductase-like"/>
</dbReference>
<dbReference type="EMBL" id="CP102290">
    <property type="protein sequence ID" value="UWP58930.1"/>
    <property type="molecule type" value="Genomic_DNA"/>
</dbReference>
<dbReference type="PANTHER" id="PTHR43673:SF2">
    <property type="entry name" value="NITROREDUCTASE"/>
    <property type="match status" value="1"/>
</dbReference>
<accession>A0ABY5VEF1</accession>
<protein>
    <submittedName>
        <fullName evidence="7">Nitroreductase family protein</fullName>
    </submittedName>
</protein>
<dbReference type="Gene3D" id="3.40.109.10">
    <property type="entry name" value="NADH Oxidase"/>
    <property type="match status" value="1"/>
</dbReference>
<comment type="cofactor">
    <cofactor evidence="1">
        <name>FMN</name>
        <dbReference type="ChEBI" id="CHEBI:58210"/>
    </cofactor>
</comment>
<evidence type="ECO:0000256" key="1">
    <source>
        <dbReference type="ARBA" id="ARBA00001917"/>
    </source>
</evidence>